<dbReference type="OrthoDB" id="5240840at2759"/>
<feature type="compositionally biased region" description="Gly residues" evidence="1">
    <location>
        <begin position="955"/>
        <end position="971"/>
    </location>
</feature>
<feature type="compositionally biased region" description="Basic and acidic residues" evidence="1">
    <location>
        <begin position="174"/>
        <end position="186"/>
    </location>
</feature>
<feature type="compositionally biased region" description="Polar residues" evidence="1">
    <location>
        <begin position="229"/>
        <end position="246"/>
    </location>
</feature>
<feature type="compositionally biased region" description="Pro residues" evidence="1">
    <location>
        <begin position="463"/>
        <end position="478"/>
    </location>
</feature>
<dbReference type="AlphaFoldDB" id="A0A8H4PXC8"/>
<feature type="compositionally biased region" description="Low complexity" evidence="1">
    <location>
        <begin position="319"/>
        <end position="331"/>
    </location>
</feature>
<evidence type="ECO:0000256" key="2">
    <source>
        <dbReference type="SAM" id="Phobius"/>
    </source>
</evidence>
<sequence length="971" mass="101787">MARAPTRNSPVPVNANGGSAVSHVSPDTPFAAPASTSDVGGSDTSRAPTAMASLSRPAATSSTKWSSPTMSSTAIATPSAPVVALGLPPFPPDSADSRDQSPKGGVNINRDQNDNGKGVNVEEKVPDGQKRNRKVEGQPRNRGGGERKGGSQPQNQNQGQRKEKGGIQQGGNQRTDDERNDEKSRDGATPNQPKDNRNKKGERGKNGQRKGDEKGKGAGRTDEKGQRDNLAQPSAPGQRQGSSSVPESPPARSKASTSSASSARPVPSRTSTSRSTSFLSKSTSTSVERASQSPVKERQSPPAPQKVQSEENRNPPKGLSTSFLSTSTFTTAEPASQSASVPQRARDPPPPQNGLPTSSPSTSTFTTAEPASQSASMPQRAPDPPPPQNGLPTSFLSTSTFTTAEPASQSASVPQRAQDPPPPQIVQASPPAREPDEAPNPPVETTQSQTSEQAPSASTFTRPAPPDSSAPTPSPAPRLNPEINPSLQDDPVSRPTTTPNNAESTDSQDAAVRPPSKTRDSVPVAIPVKTESPIPSLVLGDTGPDSRKPPSNSIPLGGNPKGLGDSGGVPKTNPAPAQSSQTSRGLSTGGVVGISVGSLAAILLIGLALWAWRKSVAKKRENRSPGPFGESAYKLGEASEENGSALGTRTGIGKPASSLGLFKGGSKSRAAVAGASTNRYTSPFWNMPAAPRDDGALAPPMSNGLTVKDRVVDWWTRRAEERDFDTRLRADPGRSLGGGASGKGSLVRAPSEYRPQLDLSFDRSGSLDPFSDNNASLYNATYATQLPRANFSDNNDSSYNATYAAQLPRANPFVDPTQRSFWTDQPLAIPPRAHGRSRSESVRDSYYPPRPALRPDSGIRESLQSVRRNKCRSDPFDLEIESRLIPSADDVAQMPRLTGMSSTYSYHTRGASLPYSEYSSGVSLSDWSIMGADLGLATGPTMGEQGRPSESAGRPRGGGHPQGGGGVRRAK</sequence>
<keyword evidence="4" id="KW-1185">Reference proteome</keyword>
<feature type="region of interest" description="Disordered" evidence="1">
    <location>
        <begin position="822"/>
        <end position="868"/>
    </location>
</feature>
<feature type="compositionally biased region" description="Polar residues" evidence="1">
    <location>
        <begin position="575"/>
        <end position="584"/>
    </location>
</feature>
<dbReference type="EMBL" id="JAAVMX010000002">
    <property type="protein sequence ID" value="KAF4512085.1"/>
    <property type="molecule type" value="Genomic_DNA"/>
</dbReference>
<feature type="compositionally biased region" description="Basic and acidic residues" evidence="1">
    <location>
        <begin position="120"/>
        <end position="149"/>
    </location>
</feature>
<evidence type="ECO:0000256" key="1">
    <source>
        <dbReference type="SAM" id="MobiDB-lite"/>
    </source>
</evidence>
<organism evidence="3 4">
    <name type="scientific">Ophiocordyceps sinensis</name>
    <dbReference type="NCBI Taxonomy" id="72228"/>
    <lineage>
        <taxon>Eukaryota</taxon>
        <taxon>Fungi</taxon>
        <taxon>Dikarya</taxon>
        <taxon>Ascomycota</taxon>
        <taxon>Pezizomycotina</taxon>
        <taxon>Sordariomycetes</taxon>
        <taxon>Hypocreomycetidae</taxon>
        <taxon>Hypocreales</taxon>
        <taxon>Ophiocordycipitaceae</taxon>
        <taxon>Ophiocordyceps</taxon>
    </lineage>
</organism>
<keyword evidence="2" id="KW-0472">Membrane</keyword>
<protein>
    <submittedName>
        <fullName evidence="3">Uncharacterized protein</fullName>
    </submittedName>
</protein>
<proteinExistence type="predicted"/>
<feature type="transmembrane region" description="Helical" evidence="2">
    <location>
        <begin position="590"/>
        <end position="612"/>
    </location>
</feature>
<keyword evidence="2" id="KW-0812">Transmembrane</keyword>
<dbReference type="Proteomes" id="UP000557566">
    <property type="component" value="Unassembled WGS sequence"/>
</dbReference>
<feature type="compositionally biased region" description="Basic and acidic residues" evidence="1">
    <location>
        <begin position="194"/>
        <end position="227"/>
    </location>
</feature>
<feature type="compositionally biased region" description="Polar residues" evidence="1">
    <location>
        <begin position="1"/>
        <end position="19"/>
    </location>
</feature>
<evidence type="ECO:0000313" key="4">
    <source>
        <dbReference type="Proteomes" id="UP000557566"/>
    </source>
</evidence>
<feature type="region of interest" description="Disordered" evidence="1">
    <location>
        <begin position="1"/>
        <end position="586"/>
    </location>
</feature>
<gene>
    <name evidence="3" type="ORF">G6O67_001267</name>
</gene>
<feature type="compositionally biased region" description="Polar residues" evidence="1">
    <location>
        <begin position="494"/>
        <end position="508"/>
    </location>
</feature>
<evidence type="ECO:0000313" key="3">
    <source>
        <dbReference type="EMBL" id="KAF4512085.1"/>
    </source>
</evidence>
<feature type="compositionally biased region" description="Low complexity" evidence="1">
    <location>
        <begin position="356"/>
        <end position="372"/>
    </location>
</feature>
<feature type="compositionally biased region" description="Low complexity" evidence="1">
    <location>
        <begin position="150"/>
        <end position="159"/>
    </location>
</feature>
<feature type="region of interest" description="Disordered" evidence="1">
    <location>
        <begin position="726"/>
        <end position="749"/>
    </location>
</feature>
<keyword evidence="2" id="KW-1133">Transmembrane helix</keyword>
<comment type="caution">
    <text evidence="3">The sequence shown here is derived from an EMBL/GenBank/DDBJ whole genome shotgun (WGS) entry which is preliminary data.</text>
</comment>
<feature type="compositionally biased region" description="Polar residues" evidence="1">
    <location>
        <begin position="405"/>
        <end position="415"/>
    </location>
</feature>
<accession>A0A8H4PXC8</accession>
<feature type="compositionally biased region" description="Polar residues" evidence="1">
    <location>
        <begin position="443"/>
        <end position="461"/>
    </location>
</feature>
<feature type="compositionally biased region" description="Low complexity" evidence="1">
    <location>
        <begin position="60"/>
        <end position="73"/>
    </location>
</feature>
<feature type="region of interest" description="Disordered" evidence="1">
    <location>
        <begin position="937"/>
        <end position="971"/>
    </location>
</feature>
<name>A0A8H4PXC8_9HYPO</name>
<reference evidence="3 4" key="1">
    <citation type="journal article" date="2020" name="Genome Biol. Evol.">
        <title>A new high-quality draft genome assembly of the Chinese cordyceps Ophiocordyceps sinensis.</title>
        <authorList>
            <person name="Shu R."/>
            <person name="Zhang J."/>
            <person name="Meng Q."/>
            <person name="Zhang H."/>
            <person name="Zhou G."/>
            <person name="Li M."/>
            <person name="Wu P."/>
            <person name="Zhao Y."/>
            <person name="Chen C."/>
            <person name="Qin Q."/>
        </authorList>
    </citation>
    <scope>NUCLEOTIDE SEQUENCE [LARGE SCALE GENOMIC DNA]</scope>
    <source>
        <strain evidence="3 4">IOZ07</strain>
    </source>
</reference>
<feature type="compositionally biased region" description="Polar residues" evidence="1">
    <location>
        <begin position="34"/>
        <end position="47"/>
    </location>
</feature>
<feature type="compositionally biased region" description="Low complexity" evidence="1">
    <location>
        <begin position="250"/>
        <end position="286"/>
    </location>
</feature>
<feature type="compositionally biased region" description="Low complexity" evidence="1">
    <location>
        <begin position="393"/>
        <end position="403"/>
    </location>
</feature>